<dbReference type="Proteomes" id="UP000287233">
    <property type="component" value="Chromosome"/>
</dbReference>
<evidence type="ECO:0000313" key="3">
    <source>
        <dbReference type="Proteomes" id="UP000287233"/>
    </source>
</evidence>
<accession>A0A410FVD8</accession>
<feature type="domain" description="Cytochrome b5 heme-binding" evidence="1">
    <location>
        <begin position="4"/>
        <end position="76"/>
    </location>
</feature>
<sequence length="87" mass="9589">MREITLDELRAADGHEGRPAWIGYAGRVYDVTESFLWQRGSHQALHKAGRDLTVELEAAPHGAEFVEGFPVVGQLIPRSTGGNTCER</sequence>
<evidence type="ECO:0000313" key="2">
    <source>
        <dbReference type="EMBL" id="QAA77037.1"/>
    </source>
</evidence>
<dbReference type="Pfam" id="PF00173">
    <property type="entry name" value="Cyt-b5"/>
    <property type="match status" value="1"/>
</dbReference>
<dbReference type="KEGG" id="bih:BIP78_1271"/>
<organism evidence="2 3">
    <name type="scientific">Bipolaricaulis sibiricus</name>
    <dbReference type="NCBI Taxonomy" id="2501609"/>
    <lineage>
        <taxon>Bacteria</taxon>
        <taxon>Candidatus Bipolaricaulota</taxon>
        <taxon>Candidatus Bipolaricaulia</taxon>
        <taxon>Candidatus Bipolaricaulales</taxon>
        <taxon>Candidatus Bipolaricaulaceae</taxon>
        <taxon>Candidatus Bipolaricaulis</taxon>
    </lineage>
</organism>
<dbReference type="InterPro" id="IPR001199">
    <property type="entry name" value="Cyt_B5-like_heme/steroid-bd"/>
</dbReference>
<dbReference type="SMART" id="SM01117">
    <property type="entry name" value="Cyt-b5"/>
    <property type="match status" value="1"/>
</dbReference>
<dbReference type="Gene3D" id="3.10.120.10">
    <property type="entry name" value="Cytochrome b5-like heme/steroid binding domain"/>
    <property type="match status" value="1"/>
</dbReference>
<dbReference type="EMBL" id="CP034928">
    <property type="protein sequence ID" value="QAA77037.1"/>
    <property type="molecule type" value="Genomic_DNA"/>
</dbReference>
<protein>
    <recommendedName>
        <fullName evidence="1">Cytochrome b5 heme-binding domain-containing protein</fullName>
    </recommendedName>
</protein>
<reference evidence="3" key="1">
    <citation type="submission" date="2018-12" db="EMBL/GenBank/DDBJ databases">
        <title>Complete genome sequence of an uncultured bacterium of the candidate phylum Bipolaricaulota.</title>
        <authorList>
            <person name="Kadnikov V.V."/>
            <person name="Mardanov A.V."/>
            <person name="Beletsky A.V."/>
            <person name="Frank Y.A."/>
            <person name="Karnachuk O.V."/>
            <person name="Ravin N.V."/>
        </authorList>
    </citation>
    <scope>NUCLEOTIDE SEQUENCE [LARGE SCALE GENOMIC DNA]</scope>
</reference>
<proteinExistence type="predicted"/>
<name>A0A410FVD8_BIPS1</name>
<dbReference type="AlphaFoldDB" id="A0A410FVD8"/>
<gene>
    <name evidence="2" type="ORF">BIP78_1271</name>
</gene>
<evidence type="ECO:0000259" key="1">
    <source>
        <dbReference type="SMART" id="SM01117"/>
    </source>
</evidence>
<dbReference type="InterPro" id="IPR036400">
    <property type="entry name" value="Cyt_B5-like_heme/steroid_sf"/>
</dbReference>
<dbReference type="SUPFAM" id="SSF55856">
    <property type="entry name" value="Cytochrome b5-like heme/steroid binding domain"/>
    <property type="match status" value="1"/>
</dbReference>